<sequence>MRLLTTFAFLVPESAFAGGFERPIPQAQTAAAEFWFFVACLALVAALAGVQYLVSRR</sequence>
<evidence type="ECO:0000256" key="1">
    <source>
        <dbReference type="SAM" id="Phobius"/>
    </source>
</evidence>
<keyword evidence="3" id="KW-1185">Reference proteome</keyword>
<organism evidence="2 3">
    <name type="scientific">Defluviimonas salinarum</name>
    <dbReference type="NCBI Taxonomy" id="2992147"/>
    <lineage>
        <taxon>Bacteria</taxon>
        <taxon>Pseudomonadati</taxon>
        <taxon>Pseudomonadota</taxon>
        <taxon>Alphaproteobacteria</taxon>
        <taxon>Rhodobacterales</taxon>
        <taxon>Paracoccaceae</taxon>
        <taxon>Albidovulum</taxon>
    </lineage>
</organism>
<gene>
    <name evidence="2" type="ORF">OM960_23045</name>
</gene>
<dbReference type="RefSeq" id="WP_264773640.1">
    <property type="nucleotide sequence ID" value="NZ_JAPDOG010000042.1"/>
</dbReference>
<dbReference type="Proteomes" id="UP001207582">
    <property type="component" value="Unassembled WGS sequence"/>
</dbReference>
<accession>A0ABT3J9Q7</accession>
<reference evidence="2 3" key="1">
    <citation type="submission" date="2022-10" db="EMBL/GenBank/DDBJ databases">
        <title>Defluviimonas sp. CAU 1641 isolated from mud.</title>
        <authorList>
            <person name="Kim W."/>
        </authorList>
    </citation>
    <scope>NUCLEOTIDE SEQUENCE [LARGE SCALE GENOMIC DNA]</scope>
    <source>
        <strain evidence="2 3">CAU 1641</strain>
    </source>
</reference>
<evidence type="ECO:0008006" key="4">
    <source>
        <dbReference type="Google" id="ProtNLM"/>
    </source>
</evidence>
<keyword evidence="1" id="KW-0472">Membrane</keyword>
<evidence type="ECO:0000313" key="2">
    <source>
        <dbReference type="EMBL" id="MCW3784406.1"/>
    </source>
</evidence>
<dbReference type="EMBL" id="JAPDOG010000042">
    <property type="protein sequence ID" value="MCW3784406.1"/>
    <property type="molecule type" value="Genomic_DNA"/>
</dbReference>
<evidence type="ECO:0000313" key="3">
    <source>
        <dbReference type="Proteomes" id="UP001207582"/>
    </source>
</evidence>
<comment type="caution">
    <text evidence="2">The sequence shown here is derived from an EMBL/GenBank/DDBJ whole genome shotgun (WGS) entry which is preliminary data.</text>
</comment>
<proteinExistence type="predicted"/>
<feature type="transmembrane region" description="Helical" evidence="1">
    <location>
        <begin position="33"/>
        <end position="54"/>
    </location>
</feature>
<keyword evidence="1" id="KW-0812">Transmembrane</keyword>
<keyword evidence="1" id="KW-1133">Transmembrane helix</keyword>
<protein>
    <recommendedName>
        <fullName evidence="4">Protein NnrT</fullName>
    </recommendedName>
</protein>
<name>A0ABT3J9Q7_9RHOB</name>